<evidence type="ECO:0000259" key="3">
    <source>
        <dbReference type="Pfam" id="PF08751"/>
    </source>
</evidence>
<proteinExistence type="predicted"/>
<dbReference type="Pfam" id="PF13604">
    <property type="entry name" value="AAA_30"/>
    <property type="match status" value="1"/>
</dbReference>
<organism evidence="4 5">
    <name type="scientific">Microbacterium thalli</name>
    <dbReference type="NCBI Taxonomy" id="3027921"/>
    <lineage>
        <taxon>Bacteria</taxon>
        <taxon>Bacillati</taxon>
        <taxon>Actinomycetota</taxon>
        <taxon>Actinomycetes</taxon>
        <taxon>Micrococcales</taxon>
        <taxon>Microbacteriaceae</taxon>
        <taxon>Microbacterium</taxon>
    </lineage>
</organism>
<feature type="domain" description="TrwC relaxase" evidence="3">
    <location>
        <begin position="14"/>
        <end position="315"/>
    </location>
</feature>
<dbReference type="RefSeq" id="WP_274264797.1">
    <property type="nucleotide sequence ID" value="NZ_JAQZCI010000003.1"/>
</dbReference>
<name>A0ABT5SJY0_9MICO</name>
<dbReference type="Proteomes" id="UP001218170">
    <property type="component" value="Unassembled WGS sequence"/>
</dbReference>
<protein>
    <submittedName>
        <fullName evidence="4">MobF family relaxase</fullName>
    </submittedName>
</protein>
<evidence type="ECO:0000313" key="4">
    <source>
        <dbReference type="EMBL" id="MDD7963114.1"/>
    </source>
</evidence>
<dbReference type="EMBL" id="JAQZCI010000003">
    <property type="protein sequence ID" value="MDD7963114.1"/>
    <property type="molecule type" value="Genomic_DNA"/>
</dbReference>
<gene>
    <name evidence="4" type="primary">mobF</name>
    <name evidence="4" type="ORF">PUW80_12230</name>
</gene>
<keyword evidence="5" id="KW-1185">Reference proteome</keyword>
<accession>A0ABT5SJY0</accession>
<dbReference type="InterPro" id="IPR014862">
    <property type="entry name" value="TrwC"/>
</dbReference>
<dbReference type="InterPro" id="IPR027417">
    <property type="entry name" value="P-loop_NTPase"/>
</dbReference>
<dbReference type="SUPFAM" id="SSF52540">
    <property type="entry name" value="P-loop containing nucleoside triphosphate hydrolases"/>
    <property type="match status" value="2"/>
</dbReference>
<feature type="region of interest" description="Disordered" evidence="2">
    <location>
        <begin position="1182"/>
        <end position="1219"/>
    </location>
</feature>
<dbReference type="Gene3D" id="2.30.30.940">
    <property type="match status" value="1"/>
</dbReference>
<comment type="caution">
    <text evidence="4">The sequence shown here is derived from an EMBL/GenBank/DDBJ whole genome shotgun (WGS) entry which is preliminary data.</text>
</comment>
<dbReference type="CDD" id="cd17933">
    <property type="entry name" value="DEXSc_RecD-like"/>
    <property type="match status" value="1"/>
</dbReference>
<dbReference type="NCBIfam" id="NF041492">
    <property type="entry name" value="MobF"/>
    <property type="match status" value="1"/>
</dbReference>
<sequence>MRGGVVFYRGPGSGARAYLESDHSHADEYYLENGHAIAQWTALDGTGAVRMEAALDGDAYQAWVDWRDPQTGEERGKPRDEHRIDANGELVPRPASPRFAEMTVNCDKSLSVAAALFPEISAALDAAQADAATAMGAYLARNSVTRTGPRGAQSFVPVVRFEQVSVVHRTSRAGDPHRHIHVQWNTRVFADGKWRGLHTAATIKQQGALRGVAEAVINSHDGLRSALSAAGLTFDAETGKVVELTQHAEVMSKRALQVQQNVAKLEREWRAANPDAIEPPRALLREWDQQAWAAGRPQKVHDTGRAEDRWLTELRDAGLSTGSFAGDTSPPRLALSDVDRDQVTQAAIASLEEAKSAWSIADLEGQIGVVLGRTGVVAERDAVAVWVTTTAAAAAERLLRLDISYQGDVPDWVRWITSERVVEVEDYLRRTFVARGLDSVLVTNEPLVDSLTQAQSDAARALASAAPLVVVEGAAGAGKTTMLKGAADLAAESGRRFVVVAPTLRAAQEAGAALGTPASSAHKLAHEYGFRRDAFGRWTRLQEGEIDPVTSAEYRGPADEFTVTSSTRIIVDEAGMIDQDTAHALVQIAEESGAALAFVGDRAQLPAVGRGGVLDMAVAAHPTRLDLADLHRFTDAEYAELTLQMRSRELPGELFDKLHARGNVAVHATMDEAREAITRDAIARARAGSTVAIATATNEDAATLNALIQQAHADAGHTTAAGVDVAGSDFLTIRNGDRVMTRKNDRELGVANRDVWEVERVHRDGSVTVRNRARTVQLPAAYVKEHTHLAYASTEFGVQGATVQAGHGIVTDASHAAAVYVSATRGREANTLHVVAESALQARALFVDAMTREAGDRGVESKREAAERDLDGIVPNRQDGPAEQKTHRSAAVDRTLRAERIATEQRVYAARQREWEAGRASWRKRHDGVTELTYPTVVAAAERAVDHATLHRGDVERAAAAAAVDAATADWRKDYADVQRAAAAVEAAGAFRRRNAQQEYEDAARAFQERHRAEPAPTAPAHLVDEWSRAALVPGANARVDEARAAEADARNRAAALRSDPPVPVPAEPSVGTPAEELVKDAAYRERRAAARWNDRIYRPVGEVVDLDAHAQALRARAETAAAQLTRLQQLVERAERARDGNADGPERERLTQQLERAEEQRALLVAQTGDLSNELAAVDAEKRLRESHTPEQRAAEERSRGAARHVTVERGADVGLDR</sequence>
<keyword evidence="1" id="KW-0175">Coiled coil</keyword>
<dbReference type="Pfam" id="PF08751">
    <property type="entry name" value="TrwC"/>
    <property type="match status" value="1"/>
</dbReference>
<reference evidence="4 5" key="1">
    <citation type="submission" date="2023-02" db="EMBL/GenBank/DDBJ databases">
        <title>Study of novel species of the Microbacterium genus.</title>
        <authorList>
            <person name="Arroyo-Herrera I."/>
            <person name="Roman-Ponce B."/>
            <person name="Vasquez-Murrieta M.S."/>
        </authorList>
    </citation>
    <scope>NUCLEOTIDE SEQUENCE [LARGE SCALE GENOMIC DNA]</scope>
    <source>
        <strain evidence="4 5">NE1TT3</strain>
    </source>
</reference>
<feature type="coiled-coil region" evidence="1">
    <location>
        <begin position="1111"/>
        <end position="1175"/>
    </location>
</feature>
<dbReference type="SUPFAM" id="SSF55464">
    <property type="entry name" value="Origin of replication-binding domain, RBD-like"/>
    <property type="match status" value="1"/>
</dbReference>
<evidence type="ECO:0000256" key="1">
    <source>
        <dbReference type="SAM" id="Coils"/>
    </source>
</evidence>
<evidence type="ECO:0000313" key="5">
    <source>
        <dbReference type="Proteomes" id="UP001218170"/>
    </source>
</evidence>
<dbReference type="Gene3D" id="3.40.50.300">
    <property type="entry name" value="P-loop containing nucleotide triphosphate hydrolases"/>
    <property type="match status" value="2"/>
</dbReference>
<evidence type="ECO:0000256" key="2">
    <source>
        <dbReference type="SAM" id="MobiDB-lite"/>
    </source>
</evidence>